<protein>
    <submittedName>
        <fullName evidence="2">Uncharacterized protein</fullName>
    </submittedName>
</protein>
<accession>A0ABQ9VZE0</accession>
<feature type="compositionally biased region" description="Basic and acidic residues" evidence="1">
    <location>
        <begin position="450"/>
        <end position="461"/>
    </location>
</feature>
<feature type="region of interest" description="Disordered" evidence="1">
    <location>
        <begin position="73"/>
        <end position="101"/>
    </location>
</feature>
<evidence type="ECO:0000313" key="3">
    <source>
        <dbReference type="Proteomes" id="UP001266305"/>
    </source>
</evidence>
<proteinExistence type="predicted"/>
<dbReference type="Proteomes" id="UP001266305">
    <property type="component" value="Unassembled WGS sequence"/>
</dbReference>
<feature type="region of interest" description="Disordered" evidence="1">
    <location>
        <begin position="403"/>
        <end position="536"/>
    </location>
</feature>
<feature type="compositionally biased region" description="Low complexity" evidence="1">
    <location>
        <begin position="476"/>
        <end position="487"/>
    </location>
</feature>
<evidence type="ECO:0000313" key="2">
    <source>
        <dbReference type="EMBL" id="KAK2114736.1"/>
    </source>
</evidence>
<organism evidence="2 3">
    <name type="scientific">Saguinus oedipus</name>
    <name type="common">Cotton-top tamarin</name>
    <name type="synonym">Oedipomidas oedipus</name>
    <dbReference type="NCBI Taxonomy" id="9490"/>
    <lineage>
        <taxon>Eukaryota</taxon>
        <taxon>Metazoa</taxon>
        <taxon>Chordata</taxon>
        <taxon>Craniata</taxon>
        <taxon>Vertebrata</taxon>
        <taxon>Euteleostomi</taxon>
        <taxon>Mammalia</taxon>
        <taxon>Eutheria</taxon>
        <taxon>Euarchontoglires</taxon>
        <taxon>Primates</taxon>
        <taxon>Haplorrhini</taxon>
        <taxon>Platyrrhini</taxon>
        <taxon>Cebidae</taxon>
        <taxon>Callitrichinae</taxon>
        <taxon>Saguinus</taxon>
    </lineage>
</organism>
<dbReference type="EMBL" id="JASSZA010000004">
    <property type="protein sequence ID" value="KAK2114736.1"/>
    <property type="molecule type" value="Genomic_DNA"/>
</dbReference>
<sequence length="536" mass="55322">MANSGNQDPREGMDKEEACPTVILGLTLRGVHIYQVTGGAPASQSPCSCPHRFSLPHGGLGCVASLRQSQSLAGPAWTPGPRRPAGGEPSSTAAVRLPPAPRREDGISGGCLGRGLHALESVGHAALSSGHFLGILSPRGAGCFLPACQCHETPPLEAIRPAWSHGICVWPSPEGIGAVSRTTCSPGARDERAVTVGAAGQQACPGHPDPGLLIPPWNPAPLTQLQALPSQEGLVLPSKGRAELALSSVPANTHCTAMRKPGRCPPGGREEAGDLAGRAARSTEAGLLHGLRLALAAPAATSHQLQLRMRPALHVLQQREAAEGAGVRRWAPGWAAPLVSPVLCGASWLPSPPDAQVKGWVVPPALPRVGLCRRAGMVPLQPPSRCSPLPAEKQRYRESYISDGLELDLDPSGRGSPGSRGCRDSGDSSQHCPHRLSLHSADSHGGFHTSDSRLRASREMPVDSPSGVQGLHDKAPSSSPRTSGSRPGTHDDSQGGPKGDAQAQVTVSGAQRPSLADPGPWAPSSKALTCPPGTGP</sequence>
<comment type="caution">
    <text evidence="2">The sequence shown here is derived from an EMBL/GenBank/DDBJ whole genome shotgun (WGS) entry which is preliminary data.</text>
</comment>
<gene>
    <name evidence="2" type="ORF">P7K49_009002</name>
</gene>
<reference evidence="2 3" key="1">
    <citation type="submission" date="2023-05" db="EMBL/GenBank/DDBJ databases">
        <title>B98-5 Cell Line De Novo Hybrid Assembly: An Optical Mapping Approach.</title>
        <authorList>
            <person name="Kananen K."/>
            <person name="Auerbach J.A."/>
            <person name="Kautto E."/>
            <person name="Blachly J.S."/>
        </authorList>
    </citation>
    <scope>NUCLEOTIDE SEQUENCE [LARGE SCALE GENOMIC DNA]</scope>
    <source>
        <strain evidence="2">B95-8</strain>
        <tissue evidence="2">Cell line</tissue>
    </source>
</reference>
<evidence type="ECO:0000256" key="1">
    <source>
        <dbReference type="SAM" id="MobiDB-lite"/>
    </source>
</evidence>
<name>A0ABQ9VZE0_SAGOE</name>
<feature type="compositionally biased region" description="Low complexity" evidence="1">
    <location>
        <begin position="410"/>
        <end position="420"/>
    </location>
</feature>
<keyword evidence="3" id="KW-1185">Reference proteome</keyword>